<evidence type="ECO:0000313" key="2">
    <source>
        <dbReference type="EMBL" id="MEQ2195023.1"/>
    </source>
</evidence>
<organism evidence="2 3">
    <name type="scientific">Xenoophorus captivus</name>
    <dbReference type="NCBI Taxonomy" id="1517983"/>
    <lineage>
        <taxon>Eukaryota</taxon>
        <taxon>Metazoa</taxon>
        <taxon>Chordata</taxon>
        <taxon>Craniata</taxon>
        <taxon>Vertebrata</taxon>
        <taxon>Euteleostomi</taxon>
        <taxon>Actinopterygii</taxon>
        <taxon>Neopterygii</taxon>
        <taxon>Teleostei</taxon>
        <taxon>Neoteleostei</taxon>
        <taxon>Acanthomorphata</taxon>
        <taxon>Ovalentaria</taxon>
        <taxon>Atherinomorphae</taxon>
        <taxon>Cyprinodontiformes</taxon>
        <taxon>Goodeidae</taxon>
        <taxon>Xenoophorus</taxon>
    </lineage>
</organism>
<comment type="caution">
    <text evidence="2">The sequence shown here is derived from an EMBL/GenBank/DDBJ whole genome shotgun (WGS) entry which is preliminary data.</text>
</comment>
<keyword evidence="1" id="KW-0472">Membrane</keyword>
<protein>
    <submittedName>
        <fullName evidence="2">Uncharacterized protein</fullName>
    </submittedName>
</protein>
<keyword evidence="3" id="KW-1185">Reference proteome</keyword>
<reference evidence="2 3" key="1">
    <citation type="submission" date="2021-06" db="EMBL/GenBank/DDBJ databases">
        <authorList>
            <person name="Palmer J.M."/>
        </authorList>
    </citation>
    <scope>NUCLEOTIDE SEQUENCE [LARGE SCALE GENOMIC DNA]</scope>
    <source>
        <strain evidence="2 3">XC_2019</strain>
        <tissue evidence="2">Muscle</tissue>
    </source>
</reference>
<dbReference type="Proteomes" id="UP001434883">
    <property type="component" value="Unassembled WGS sequence"/>
</dbReference>
<dbReference type="EMBL" id="JAHRIN010010095">
    <property type="protein sequence ID" value="MEQ2195023.1"/>
    <property type="molecule type" value="Genomic_DNA"/>
</dbReference>
<feature type="transmembrane region" description="Helical" evidence="1">
    <location>
        <begin position="53"/>
        <end position="75"/>
    </location>
</feature>
<proteinExistence type="predicted"/>
<evidence type="ECO:0000256" key="1">
    <source>
        <dbReference type="SAM" id="Phobius"/>
    </source>
</evidence>
<gene>
    <name evidence="2" type="ORF">XENOCAPTIV_006274</name>
</gene>
<accession>A0ABV0QHH1</accession>
<feature type="non-terminal residue" evidence="2">
    <location>
        <position position="1"/>
    </location>
</feature>
<sequence>LTPHTTGVASSEMLLGRRPKSHLDLLQPDLERKVAHSQDKQIMRGDQHSKERLSSQVAMCMFGTMLLALLGNFILHMSTTKDGQGH</sequence>
<keyword evidence="1" id="KW-1133">Transmembrane helix</keyword>
<name>A0ABV0QHH1_9TELE</name>
<keyword evidence="1" id="KW-0812">Transmembrane</keyword>
<evidence type="ECO:0000313" key="3">
    <source>
        <dbReference type="Proteomes" id="UP001434883"/>
    </source>
</evidence>